<feature type="transmembrane region" description="Helical" evidence="8">
    <location>
        <begin position="126"/>
        <end position="149"/>
    </location>
</feature>
<comment type="similarity">
    <text evidence="2">Belongs to the AzlC family.</text>
</comment>
<evidence type="ECO:0000256" key="8">
    <source>
        <dbReference type="SAM" id="Phobius"/>
    </source>
</evidence>
<name>A0A9D1CS11_9FIRM</name>
<keyword evidence="5 8" id="KW-0812">Transmembrane</keyword>
<feature type="transmembrane region" description="Helical" evidence="8">
    <location>
        <begin position="155"/>
        <end position="175"/>
    </location>
</feature>
<keyword evidence="7 8" id="KW-0472">Membrane</keyword>
<evidence type="ECO:0000313" key="9">
    <source>
        <dbReference type="EMBL" id="HIQ72723.1"/>
    </source>
</evidence>
<dbReference type="GO" id="GO:1903785">
    <property type="term" value="P:L-valine transmembrane transport"/>
    <property type="evidence" value="ECO:0007669"/>
    <property type="project" value="TreeGrafter"/>
</dbReference>
<dbReference type="PANTHER" id="PTHR34979">
    <property type="entry name" value="INNER MEMBRANE PROTEIN YGAZ"/>
    <property type="match status" value="1"/>
</dbReference>
<comment type="caution">
    <text evidence="9">The sequence shown here is derived from an EMBL/GenBank/DDBJ whole genome shotgun (WGS) entry which is preliminary data.</text>
</comment>
<dbReference type="PANTHER" id="PTHR34979:SF1">
    <property type="entry name" value="INNER MEMBRANE PROTEIN YGAZ"/>
    <property type="match status" value="1"/>
</dbReference>
<evidence type="ECO:0000256" key="3">
    <source>
        <dbReference type="ARBA" id="ARBA00022448"/>
    </source>
</evidence>
<sequence>MGKAAFRRGLGHGVPIALGYLSVAFAFGIQAAGGGLTPLQAVLISMTNLTSAGQVAGLSLMVAGAPLYEMALTQLVINLRYALMSLSLSQRLDAGMTTPWRALLAFGNTDEIFAVASSQPGEIGRAYLTGLICLPYVGWAGGTLLGAAAGALLPALLTDALGIAIYGMFLAVILPPARSRRSVRLVVVAAAVMSCILRYAPAFSSISGGFSIILCAVSAAALGAWRFPVREAE</sequence>
<dbReference type="GO" id="GO:0005886">
    <property type="term" value="C:plasma membrane"/>
    <property type="evidence" value="ECO:0007669"/>
    <property type="project" value="UniProtKB-SubCell"/>
</dbReference>
<keyword evidence="4" id="KW-1003">Cell membrane</keyword>
<reference evidence="9" key="2">
    <citation type="journal article" date="2021" name="PeerJ">
        <title>Extensive microbial diversity within the chicken gut microbiome revealed by metagenomics and culture.</title>
        <authorList>
            <person name="Gilroy R."/>
            <person name="Ravi A."/>
            <person name="Getino M."/>
            <person name="Pursley I."/>
            <person name="Horton D.L."/>
            <person name="Alikhan N.F."/>
            <person name="Baker D."/>
            <person name="Gharbi K."/>
            <person name="Hall N."/>
            <person name="Watson M."/>
            <person name="Adriaenssens E.M."/>
            <person name="Foster-Nyarko E."/>
            <person name="Jarju S."/>
            <person name="Secka A."/>
            <person name="Antonio M."/>
            <person name="Oren A."/>
            <person name="Chaudhuri R.R."/>
            <person name="La Ragione R."/>
            <person name="Hildebrand F."/>
            <person name="Pallen M.J."/>
        </authorList>
    </citation>
    <scope>NUCLEOTIDE SEQUENCE</scope>
    <source>
        <strain evidence="9">ChiSxjej2B14-6234</strain>
    </source>
</reference>
<keyword evidence="6 8" id="KW-1133">Transmembrane helix</keyword>
<evidence type="ECO:0000313" key="10">
    <source>
        <dbReference type="Proteomes" id="UP000886887"/>
    </source>
</evidence>
<organism evidence="9 10">
    <name type="scientific">Candidatus Onthenecus intestinigallinarum</name>
    <dbReference type="NCBI Taxonomy" id="2840875"/>
    <lineage>
        <taxon>Bacteria</taxon>
        <taxon>Bacillati</taxon>
        <taxon>Bacillota</taxon>
        <taxon>Clostridia</taxon>
        <taxon>Eubacteriales</taxon>
        <taxon>Candidatus Onthenecus</taxon>
    </lineage>
</organism>
<feature type="transmembrane region" description="Helical" evidence="8">
    <location>
        <begin position="182"/>
        <end position="200"/>
    </location>
</feature>
<keyword evidence="3" id="KW-0813">Transport</keyword>
<feature type="transmembrane region" description="Helical" evidence="8">
    <location>
        <begin position="12"/>
        <end position="32"/>
    </location>
</feature>
<dbReference type="InterPro" id="IPR011606">
    <property type="entry name" value="Brnchd-chn_aa_trnsp_permease"/>
</dbReference>
<feature type="transmembrane region" description="Helical" evidence="8">
    <location>
        <begin position="52"/>
        <end position="77"/>
    </location>
</feature>
<dbReference type="Proteomes" id="UP000886887">
    <property type="component" value="Unassembled WGS sequence"/>
</dbReference>
<dbReference type="Pfam" id="PF03591">
    <property type="entry name" value="AzlC"/>
    <property type="match status" value="1"/>
</dbReference>
<feature type="transmembrane region" description="Helical" evidence="8">
    <location>
        <begin position="206"/>
        <end position="225"/>
    </location>
</feature>
<reference evidence="9" key="1">
    <citation type="submission" date="2020-10" db="EMBL/GenBank/DDBJ databases">
        <authorList>
            <person name="Gilroy R."/>
        </authorList>
    </citation>
    <scope>NUCLEOTIDE SEQUENCE</scope>
    <source>
        <strain evidence="9">ChiSxjej2B14-6234</strain>
    </source>
</reference>
<evidence type="ECO:0000256" key="6">
    <source>
        <dbReference type="ARBA" id="ARBA00022989"/>
    </source>
</evidence>
<gene>
    <name evidence="9" type="ORF">IAB73_11010</name>
</gene>
<evidence type="ECO:0000256" key="7">
    <source>
        <dbReference type="ARBA" id="ARBA00023136"/>
    </source>
</evidence>
<evidence type="ECO:0000256" key="2">
    <source>
        <dbReference type="ARBA" id="ARBA00010735"/>
    </source>
</evidence>
<proteinExistence type="inferred from homology"/>
<evidence type="ECO:0000256" key="1">
    <source>
        <dbReference type="ARBA" id="ARBA00004651"/>
    </source>
</evidence>
<accession>A0A9D1CS11</accession>
<dbReference type="AlphaFoldDB" id="A0A9D1CS11"/>
<evidence type="ECO:0000256" key="4">
    <source>
        <dbReference type="ARBA" id="ARBA00022475"/>
    </source>
</evidence>
<evidence type="ECO:0000256" key="5">
    <source>
        <dbReference type="ARBA" id="ARBA00022692"/>
    </source>
</evidence>
<protein>
    <submittedName>
        <fullName evidence="9">AzlC family ABC transporter permease</fullName>
    </submittedName>
</protein>
<comment type="subcellular location">
    <subcellularLocation>
        <location evidence="1">Cell membrane</location>
        <topology evidence="1">Multi-pass membrane protein</topology>
    </subcellularLocation>
</comment>
<dbReference type="EMBL" id="DVFJ01000037">
    <property type="protein sequence ID" value="HIQ72723.1"/>
    <property type="molecule type" value="Genomic_DNA"/>
</dbReference>